<dbReference type="EMBL" id="BSNK01000001">
    <property type="protein sequence ID" value="GLQ23161.1"/>
    <property type="molecule type" value="Genomic_DNA"/>
</dbReference>
<evidence type="ECO:0000313" key="3">
    <source>
        <dbReference type="EMBL" id="GLQ23161.1"/>
    </source>
</evidence>
<proteinExistence type="predicted"/>
<name>A0ABQ5V6J2_9PROT</name>
<dbReference type="InterPro" id="IPR013096">
    <property type="entry name" value="Cupin_2"/>
</dbReference>
<dbReference type="InterPro" id="IPR011051">
    <property type="entry name" value="RmlC_Cupin_sf"/>
</dbReference>
<reference evidence="3" key="1">
    <citation type="journal article" date="2014" name="Int. J. Syst. Evol. Microbiol.">
        <title>Complete genome of a new Firmicutes species belonging to the dominant human colonic microbiota ('Ruminococcus bicirculans') reveals two chromosomes and a selective capacity to utilize plant glucans.</title>
        <authorList>
            <consortium name="NISC Comparative Sequencing Program"/>
            <person name="Wegmann U."/>
            <person name="Louis P."/>
            <person name="Goesmann A."/>
            <person name="Henrissat B."/>
            <person name="Duncan S.H."/>
            <person name="Flint H.J."/>
        </authorList>
    </citation>
    <scope>NUCLEOTIDE SEQUENCE</scope>
    <source>
        <strain evidence="3">NBRC 108219</strain>
    </source>
</reference>
<dbReference type="Gene3D" id="2.60.120.10">
    <property type="entry name" value="Jelly Rolls"/>
    <property type="match status" value="1"/>
</dbReference>
<comment type="caution">
    <text evidence="3">The sequence shown here is derived from an EMBL/GenBank/DDBJ whole genome shotgun (WGS) entry which is preliminary data.</text>
</comment>
<dbReference type="RefSeq" id="WP_284388284.1">
    <property type="nucleotide sequence ID" value="NZ_BSNK01000001.1"/>
</dbReference>
<dbReference type="InterPro" id="IPR014710">
    <property type="entry name" value="RmlC-like_jellyroll"/>
</dbReference>
<evidence type="ECO:0000259" key="2">
    <source>
        <dbReference type="Pfam" id="PF07883"/>
    </source>
</evidence>
<feature type="domain" description="Cupin type-2" evidence="2">
    <location>
        <begin position="70"/>
        <end position="136"/>
    </location>
</feature>
<feature type="signal peptide" evidence="1">
    <location>
        <begin position="1"/>
        <end position="19"/>
    </location>
</feature>
<sequence>MKRLTFGALALLLAGCSTAPSDVTTGSNGAGPSAIVSERAVSADVADWGAFYPYFTDDTHVLSPVLVGVAKIDAGQQIHHPHRHADEEYLMVTKGRGTWSLNGEDRPAVEGDILFARAWDYHGIRAADDSPLEFVVFKYSGRHIEAPTDPDPSLPEERP</sequence>
<keyword evidence="4" id="KW-1185">Reference proteome</keyword>
<protein>
    <recommendedName>
        <fullName evidence="2">Cupin type-2 domain-containing protein</fullName>
    </recommendedName>
</protein>
<evidence type="ECO:0000313" key="4">
    <source>
        <dbReference type="Proteomes" id="UP001161391"/>
    </source>
</evidence>
<dbReference type="PROSITE" id="PS51257">
    <property type="entry name" value="PROKAR_LIPOPROTEIN"/>
    <property type="match status" value="1"/>
</dbReference>
<evidence type="ECO:0000256" key="1">
    <source>
        <dbReference type="SAM" id="SignalP"/>
    </source>
</evidence>
<feature type="chain" id="PRO_5045361490" description="Cupin type-2 domain-containing protein" evidence="1">
    <location>
        <begin position="20"/>
        <end position="159"/>
    </location>
</feature>
<dbReference type="SUPFAM" id="SSF51182">
    <property type="entry name" value="RmlC-like cupins"/>
    <property type="match status" value="1"/>
</dbReference>
<dbReference type="Pfam" id="PF07883">
    <property type="entry name" value="Cupin_2"/>
    <property type="match status" value="1"/>
</dbReference>
<organism evidence="3 4">
    <name type="scientific">Algimonas ampicilliniresistens</name>
    <dbReference type="NCBI Taxonomy" id="1298735"/>
    <lineage>
        <taxon>Bacteria</taxon>
        <taxon>Pseudomonadati</taxon>
        <taxon>Pseudomonadota</taxon>
        <taxon>Alphaproteobacteria</taxon>
        <taxon>Maricaulales</taxon>
        <taxon>Robiginitomaculaceae</taxon>
        <taxon>Algimonas</taxon>
    </lineage>
</organism>
<accession>A0ABQ5V6J2</accession>
<dbReference type="Proteomes" id="UP001161391">
    <property type="component" value="Unassembled WGS sequence"/>
</dbReference>
<keyword evidence="1" id="KW-0732">Signal</keyword>
<reference evidence="3" key="2">
    <citation type="submission" date="2023-01" db="EMBL/GenBank/DDBJ databases">
        <title>Draft genome sequence of Algimonas ampicilliniresistens strain NBRC 108219.</title>
        <authorList>
            <person name="Sun Q."/>
            <person name="Mori K."/>
        </authorList>
    </citation>
    <scope>NUCLEOTIDE SEQUENCE</scope>
    <source>
        <strain evidence="3">NBRC 108219</strain>
    </source>
</reference>
<gene>
    <name evidence="3" type="ORF">GCM10007853_10350</name>
</gene>